<dbReference type="InterPro" id="IPR018060">
    <property type="entry name" value="HTH_AraC"/>
</dbReference>
<reference evidence="11 12" key="1">
    <citation type="submission" date="2013-05" db="EMBL/GenBank/DDBJ databases">
        <authorList>
            <person name="Richards V.P."/>
            <person name="Durkin S.A.S."/>
            <person name="Kim M."/>
            <person name="Pavinski Bitar P.D."/>
            <person name="Stanhope M.J."/>
            <person name="Town C.D."/>
            <person name="Venter J.C."/>
        </authorList>
    </citation>
    <scope>NUCLEOTIDE SEQUENCE [LARGE SCALE GENOMIC DNA]</scope>
    <source>
        <strain evidence="11 12">LMG 14747</strain>
    </source>
</reference>
<sequence length="257" mass="29981">MVLYKLLIVEDEHLIRKWLRYAIDYDSLGIIVIGEAKDGQEGAQKIKELKPDIVLTDINMPIMSAFEMFEASKDHNYKKIILSGYADFSNAREAIHHGAVEFLTKPLDKDALFSCLGKIISQLREREQLNTQAITQTYIDLPALTDTMPDSVEMVVTWIHKHYKEKITIAQMAHDIGYSESYLYNIVKKYLQTTINDYINQYRISLAIQLLMDQPDKLVYQLGEEVGYSDYRYFDRVFKKYVGMTVNQFKKRHTVEK</sequence>
<keyword evidence="5" id="KW-0805">Transcription regulation</keyword>
<keyword evidence="4" id="KW-0902">Two-component regulatory system</keyword>
<dbReference type="CDD" id="cd17536">
    <property type="entry name" value="REC_YesN-like"/>
    <property type="match status" value="1"/>
</dbReference>
<evidence type="ECO:0000256" key="5">
    <source>
        <dbReference type="ARBA" id="ARBA00023015"/>
    </source>
</evidence>
<proteinExistence type="predicted"/>
<name>V6Z2M9_STRAG</name>
<evidence type="ECO:0000259" key="9">
    <source>
        <dbReference type="PROSITE" id="PS01124"/>
    </source>
</evidence>
<dbReference type="InterPro" id="IPR011006">
    <property type="entry name" value="CheY-like_superfamily"/>
</dbReference>
<dbReference type="eggNOG" id="COG2207">
    <property type="taxonomic scope" value="Bacteria"/>
</dbReference>
<dbReference type="GO" id="GO:0043565">
    <property type="term" value="F:sequence-specific DNA binding"/>
    <property type="evidence" value="ECO:0007669"/>
    <property type="project" value="InterPro"/>
</dbReference>
<dbReference type="PANTHER" id="PTHR42713">
    <property type="entry name" value="HISTIDINE KINASE-RELATED"/>
    <property type="match status" value="1"/>
</dbReference>
<dbReference type="PANTHER" id="PTHR42713:SF3">
    <property type="entry name" value="TRANSCRIPTIONAL REGULATORY PROTEIN HPTR"/>
    <property type="match status" value="1"/>
</dbReference>
<evidence type="ECO:0000256" key="2">
    <source>
        <dbReference type="ARBA" id="ARBA00022490"/>
    </source>
</evidence>
<dbReference type="GO" id="GO:0005737">
    <property type="term" value="C:cytoplasm"/>
    <property type="evidence" value="ECO:0007669"/>
    <property type="project" value="UniProtKB-SubCell"/>
</dbReference>
<protein>
    <submittedName>
        <fullName evidence="11">Chemotaxis protein CheY</fullName>
    </submittedName>
</protein>
<evidence type="ECO:0000256" key="4">
    <source>
        <dbReference type="ARBA" id="ARBA00023012"/>
    </source>
</evidence>
<organism evidence="11 12">
    <name type="scientific">Streptococcus agalactiae LMG 14747</name>
    <dbReference type="NCBI Taxonomy" id="1154860"/>
    <lineage>
        <taxon>Bacteria</taxon>
        <taxon>Bacillati</taxon>
        <taxon>Bacillota</taxon>
        <taxon>Bacilli</taxon>
        <taxon>Lactobacillales</taxon>
        <taxon>Streptococcaceae</taxon>
        <taxon>Streptococcus</taxon>
    </lineage>
</organism>
<keyword evidence="3 8" id="KW-0597">Phosphoprotein</keyword>
<dbReference type="SUPFAM" id="SSF52172">
    <property type="entry name" value="CheY-like"/>
    <property type="match status" value="1"/>
</dbReference>
<evidence type="ECO:0000256" key="1">
    <source>
        <dbReference type="ARBA" id="ARBA00004496"/>
    </source>
</evidence>
<dbReference type="SUPFAM" id="SSF46689">
    <property type="entry name" value="Homeodomain-like"/>
    <property type="match status" value="2"/>
</dbReference>
<dbReference type="Gene3D" id="3.40.50.2300">
    <property type="match status" value="1"/>
</dbReference>
<comment type="subcellular location">
    <subcellularLocation>
        <location evidence="1">Cytoplasm</location>
    </subcellularLocation>
</comment>
<dbReference type="AlphaFoldDB" id="V6Z2M9"/>
<evidence type="ECO:0000256" key="3">
    <source>
        <dbReference type="ARBA" id="ARBA00022553"/>
    </source>
</evidence>
<evidence type="ECO:0000313" key="11">
    <source>
        <dbReference type="EMBL" id="ESV54973.1"/>
    </source>
</evidence>
<evidence type="ECO:0000256" key="6">
    <source>
        <dbReference type="ARBA" id="ARBA00023125"/>
    </source>
</evidence>
<feature type="domain" description="Response regulatory" evidence="10">
    <location>
        <begin position="5"/>
        <end position="120"/>
    </location>
</feature>
<dbReference type="PROSITE" id="PS50110">
    <property type="entry name" value="RESPONSE_REGULATORY"/>
    <property type="match status" value="1"/>
</dbReference>
<dbReference type="EMBL" id="ANQC01000101">
    <property type="protein sequence ID" value="ESV54973.1"/>
    <property type="molecule type" value="Genomic_DNA"/>
</dbReference>
<dbReference type="eggNOG" id="COG4753">
    <property type="taxonomic scope" value="Bacteria"/>
</dbReference>
<feature type="modified residue" description="4-aspartylphosphate" evidence="8">
    <location>
        <position position="57"/>
    </location>
</feature>
<accession>V6Z2M9</accession>
<evidence type="ECO:0000259" key="10">
    <source>
        <dbReference type="PROSITE" id="PS50110"/>
    </source>
</evidence>
<evidence type="ECO:0000256" key="7">
    <source>
        <dbReference type="ARBA" id="ARBA00023163"/>
    </source>
</evidence>
<evidence type="ECO:0000256" key="8">
    <source>
        <dbReference type="PROSITE-ProRule" id="PRU00169"/>
    </source>
</evidence>
<keyword evidence="2" id="KW-0963">Cytoplasm</keyword>
<keyword evidence="7" id="KW-0804">Transcription</keyword>
<dbReference type="Gene3D" id="1.10.10.60">
    <property type="entry name" value="Homeodomain-like"/>
    <property type="match status" value="2"/>
</dbReference>
<dbReference type="InterPro" id="IPR001789">
    <property type="entry name" value="Sig_transdc_resp-reg_receiver"/>
</dbReference>
<dbReference type="Proteomes" id="UP000018482">
    <property type="component" value="Unassembled WGS sequence"/>
</dbReference>
<gene>
    <name evidence="11" type="ORF">SAG0136_07020</name>
</gene>
<evidence type="ECO:0000313" key="12">
    <source>
        <dbReference type="Proteomes" id="UP000018482"/>
    </source>
</evidence>
<dbReference type="GO" id="GO:0003700">
    <property type="term" value="F:DNA-binding transcription factor activity"/>
    <property type="evidence" value="ECO:0007669"/>
    <property type="project" value="InterPro"/>
</dbReference>
<dbReference type="SMART" id="SM00342">
    <property type="entry name" value="HTH_ARAC"/>
    <property type="match status" value="1"/>
</dbReference>
<dbReference type="Pfam" id="PF12833">
    <property type="entry name" value="HTH_18"/>
    <property type="match status" value="1"/>
</dbReference>
<dbReference type="PROSITE" id="PS01124">
    <property type="entry name" value="HTH_ARAC_FAMILY_2"/>
    <property type="match status" value="1"/>
</dbReference>
<dbReference type="Pfam" id="PF00072">
    <property type="entry name" value="Response_reg"/>
    <property type="match status" value="1"/>
</dbReference>
<feature type="domain" description="HTH araC/xylS-type" evidence="9">
    <location>
        <begin position="153"/>
        <end position="252"/>
    </location>
</feature>
<dbReference type="InterPro" id="IPR009057">
    <property type="entry name" value="Homeodomain-like_sf"/>
</dbReference>
<dbReference type="InterPro" id="IPR051552">
    <property type="entry name" value="HptR"/>
</dbReference>
<dbReference type="GO" id="GO:0000160">
    <property type="term" value="P:phosphorelay signal transduction system"/>
    <property type="evidence" value="ECO:0007669"/>
    <property type="project" value="UniProtKB-KW"/>
</dbReference>
<dbReference type="SMART" id="SM00448">
    <property type="entry name" value="REC"/>
    <property type="match status" value="1"/>
</dbReference>
<keyword evidence="6" id="KW-0238">DNA-binding</keyword>
<comment type="caution">
    <text evidence="11">The sequence shown here is derived from an EMBL/GenBank/DDBJ whole genome shotgun (WGS) entry which is preliminary data.</text>
</comment>